<sequence length="408" mass="45592">MLKAGFGKKVIDFKKSDLPLREFSKKLDDLYTRVMLVDGTQQHFALVSLDLTSLPAKAINTFKNIVAELTNIDVTNIWITVSHTFAAPHLPNAPKSETDHKNYQFIFDRLKSSLTASCEAAQLDLQSVQIASTMVNCPLNVNRNQLTAAGWWLGRDLNAYSDHHLRVLAFKKDDGTVNLIVNYDIQQSVLDHITDDEGNRVISSDLMGVGIKKYEDLQQIAIFLPGAAGDQRPLFVGNNKKPFAFAKALLSEQSVLVYESLQNAVHSISNWQLFKKLRLQTQIISAPTQVQKLSTFEIKPTHHYDFKSTGMTIPLDVTALQLNQYLIIGTQPEMNSSFGAECRQTLGLGEDVMLATLVNGGAKYLPEKLDYQRTTYQAMNTKLAQGTDELFLAAFAHLGKKINKEEEL</sequence>
<dbReference type="Proteomes" id="UP000050898">
    <property type="component" value="Unassembled WGS sequence"/>
</dbReference>
<proteinExistence type="predicted"/>
<keyword evidence="2" id="KW-1185">Reference proteome</keyword>
<dbReference type="AlphaFoldDB" id="J0KX47"/>
<accession>J0KX47</accession>
<evidence type="ECO:0008006" key="3">
    <source>
        <dbReference type="Google" id="ProtNLM"/>
    </source>
</evidence>
<gene>
    <name evidence="1" type="ORF">FD00_GL001366</name>
</gene>
<evidence type="ECO:0000313" key="1">
    <source>
        <dbReference type="EMBL" id="KRN09175.1"/>
    </source>
</evidence>
<name>J0KX47_9LACO</name>
<comment type="caution">
    <text evidence="1">The sequence shown here is derived from an EMBL/GenBank/DDBJ whole genome shotgun (WGS) entry which is preliminary data.</text>
</comment>
<reference evidence="1 2" key="1">
    <citation type="journal article" date="2015" name="Genome Announc.">
        <title>Expanding the biotechnology potential of lactobacilli through comparative genomics of 213 strains and associated genera.</title>
        <authorList>
            <person name="Sun Z."/>
            <person name="Harris H.M."/>
            <person name="McCann A."/>
            <person name="Guo C."/>
            <person name="Argimon S."/>
            <person name="Zhang W."/>
            <person name="Yang X."/>
            <person name="Jeffery I.B."/>
            <person name="Cooney J.C."/>
            <person name="Kagawa T.F."/>
            <person name="Liu W."/>
            <person name="Song Y."/>
            <person name="Salvetti E."/>
            <person name="Wrobel A."/>
            <person name="Rasinkangas P."/>
            <person name="Parkhill J."/>
            <person name="Rea M.C."/>
            <person name="O'Sullivan O."/>
            <person name="Ritari J."/>
            <person name="Douillard F.P."/>
            <person name="Paul Ross R."/>
            <person name="Yang R."/>
            <person name="Briner A.E."/>
            <person name="Felis G.E."/>
            <person name="de Vos W.M."/>
            <person name="Barrangou R."/>
            <person name="Klaenhammer T.R."/>
            <person name="Caufield P.W."/>
            <person name="Cui Y."/>
            <person name="Zhang H."/>
            <person name="O'Toole P.W."/>
        </authorList>
    </citation>
    <scope>NUCLEOTIDE SEQUENCE [LARGE SCALE GENOMIC DNA]</scope>
    <source>
        <strain evidence="1 2">DSM 20444</strain>
    </source>
</reference>
<dbReference type="OrthoDB" id="2339720at2"/>
<dbReference type="PATRIC" id="fig|1046596.6.peg.1449"/>
<protein>
    <recommendedName>
        <fullName evidence="3">Neutral/alkaline non-lysosomal ceramidase N-terminal domain-containing protein</fullName>
    </recommendedName>
</protein>
<organism evidence="1 2">
    <name type="scientific">Liquorilactobacillus mali KCTC 3596 = DSM 20444</name>
    <dbReference type="NCBI Taxonomy" id="1046596"/>
    <lineage>
        <taxon>Bacteria</taxon>
        <taxon>Bacillati</taxon>
        <taxon>Bacillota</taxon>
        <taxon>Bacilli</taxon>
        <taxon>Lactobacillales</taxon>
        <taxon>Lactobacillaceae</taxon>
        <taxon>Liquorilactobacillus</taxon>
    </lineage>
</organism>
<dbReference type="EMBL" id="AYYH01000032">
    <property type="protein sequence ID" value="KRN09175.1"/>
    <property type="molecule type" value="Genomic_DNA"/>
</dbReference>
<dbReference type="RefSeq" id="WP_003690812.1">
    <property type="nucleotide sequence ID" value="NZ_AKKT01000159.1"/>
</dbReference>
<evidence type="ECO:0000313" key="2">
    <source>
        <dbReference type="Proteomes" id="UP000050898"/>
    </source>
</evidence>